<dbReference type="EMBL" id="UGSO01000001">
    <property type="protein sequence ID" value="SUB16782.1"/>
    <property type="molecule type" value="Genomic_DNA"/>
</dbReference>
<keyword evidence="3" id="KW-1185">Reference proteome</keyword>
<sequence>MLGCHQHVAIHTELQLVTGIIADPHGLRVLIAAQRRITLSGDLITIQGIAGAQPDAVAHDGLRQPGKGRLTIFQRSEIDEGFNNQAGVAHPGVAVIIIFLAADPLRQGGGGSSSQCAGRGVPEKLQRQG</sequence>
<reference evidence="2 3" key="1">
    <citation type="submission" date="2018-06" db="EMBL/GenBank/DDBJ databases">
        <authorList>
            <consortium name="Pathogen Informatics"/>
            <person name="Doyle S."/>
        </authorList>
    </citation>
    <scope>NUCLEOTIDE SEQUENCE [LARGE SCALE GENOMIC DNA]</scope>
    <source>
        <strain evidence="2 3">NCTC9381</strain>
    </source>
</reference>
<evidence type="ECO:0000313" key="3">
    <source>
        <dbReference type="Proteomes" id="UP000254640"/>
    </source>
</evidence>
<evidence type="ECO:0000313" key="2">
    <source>
        <dbReference type="EMBL" id="SUB16782.1"/>
    </source>
</evidence>
<accession>A0A379AGX9</accession>
<evidence type="ECO:0000256" key="1">
    <source>
        <dbReference type="SAM" id="MobiDB-lite"/>
    </source>
</evidence>
<protein>
    <submittedName>
        <fullName evidence="2">Uncharacterized protein</fullName>
    </submittedName>
</protein>
<dbReference type="Proteomes" id="UP000254640">
    <property type="component" value="Unassembled WGS sequence"/>
</dbReference>
<gene>
    <name evidence="2" type="ORF">NCTC9381_02698</name>
</gene>
<proteinExistence type="predicted"/>
<dbReference type="AlphaFoldDB" id="A0A379AGX9"/>
<feature type="region of interest" description="Disordered" evidence="1">
    <location>
        <begin position="110"/>
        <end position="129"/>
    </location>
</feature>
<organism evidence="2 3">
    <name type="scientific">Enterobacter agglomerans</name>
    <name type="common">Erwinia herbicola</name>
    <name type="synonym">Pantoea agglomerans</name>
    <dbReference type="NCBI Taxonomy" id="549"/>
    <lineage>
        <taxon>Bacteria</taxon>
        <taxon>Pseudomonadati</taxon>
        <taxon>Pseudomonadota</taxon>
        <taxon>Gammaproteobacteria</taxon>
        <taxon>Enterobacterales</taxon>
        <taxon>Erwiniaceae</taxon>
        <taxon>Pantoea</taxon>
        <taxon>Pantoea agglomerans group</taxon>
    </lineage>
</organism>
<name>A0A379AGX9_ENTAG</name>